<evidence type="ECO:0000256" key="11">
    <source>
        <dbReference type="ARBA" id="ARBA00022989"/>
    </source>
</evidence>
<keyword evidence="22" id="KW-1185">Reference proteome</keyword>
<accession>A0ABD1G4Y2</accession>
<keyword evidence="3 21" id="KW-0723">Serine/threonine-protein kinase</keyword>
<evidence type="ECO:0000256" key="16">
    <source>
        <dbReference type="ARBA" id="ARBA00048679"/>
    </source>
</evidence>
<dbReference type="Gene3D" id="2.60.120.430">
    <property type="entry name" value="Galactose-binding lectin"/>
    <property type="match status" value="2"/>
</dbReference>
<dbReference type="CDD" id="cd14066">
    <property type="entry name" value="STKc_IRAK"/>
    <property type="match status" value="2"/>
</dbReference>
<keyword evidence="10 17" id="KW-0067">ATP-binding</keyword>
<keyword evidence="11 19" id="KW-1133">Transmembrane helix</keyword>
<dbReference type="FunFam" id="3.30.200.20:FF:000039">
    <property type="entry name" value="receptor-like protein kinase FERONIA"/>
    <property type="match status" value="1"/>
</dbReference>
<evidence type="ECO:0000256" key="5">
    <source>
        <dbReference type="ARBA" id="ARBA00022692"/>
    </source>
</evidence>
<dbReference type="GO" id="GO:0005524">
    <property type="term" value="F:ATP binding"/>
    <property type="evidence" value="ECO:0007669"/>
    <property type="project" value="UniProtKB-UniRule"/>
</dbReference>
<dbReference type="EMBL" id="JBEAFC010000010">
    <property type="protein sequence ID" value="KAL1538805.1"/>
    <property type="molecule type" value="Genomic_DNA"/>
</dbReference>
<feature type="domain" description="Protein kinase" evidence="20">
    <location>
        <begin position="915"/>
        <end position="1183"/>
    </location>
</feature>
<keyword evidence="5 19" id="KW-0812">Transmembrane</keyword>
<keyword evidence="9 21" id="KW-0418">Kinase</keyword>
<proteinExistence type="predicted"/>
<feature type="transmembrane region" description="Helical" evidence="19">
    <location>
        <begin position="46"/>
        <end position="66"/>
    </location>
</feature>
<evidence type="ECO:0000256" key="9">
    <source>
        <dbReference type="ARBA" id="ARBA00022777"/>
    </source>
</evidence>
<evidence type="ECO:0000256" key="6">
    <source>
        <dbReference type="ARBA" id="ARBA00022729"/>
    </source>
</evidence>
<dbReference type="InterPro" id="IPR011009">
    <property type="entry name" value="Kinase-like_dom_sf"/>
</dbReference>
<dbReference type="FunFam" id="2.60.120.430:FF:000003">
    <property type="entry name" value="FERONIA receptor-like kinase"/>
    <property type="match status" value="1"/>
</dbReference>
<dbReference type="Gene3D" id="1.10.510.10">
    <property type="entry name" value="Transferase(Phosphotransferase) domain 1"/>
    <property type="match status" value="2"/>
</dbReference>
<evidence type="ECO:0000256" key="13">
    <source>
        <dbReference type="ARBA" id="ARBA00023170"/>
    </source>
</evidence>
<dbReference type="GO" id="GO:0006950">
    <property type="term" value="P:response to stress"/>
    <property type="evidence" value="ECO:0007669"/>
    <property type="project" value="UniProtKB-ARBA"/>
</dbReference>
<evidence type="ECO:0000256" key="17">
    <source>
        <dbReference type="PROSITE-ProRule" id="PRU10141"/>
    </source>
</evidence>
<protein>
    <recommendedName>
        <fullName evidence="2">non-specific serine/threonine protein kinase</fullName>
        <ecNumber evidence="2">2.7.11.1</ecNumber>
    </recommendedName>
</protein>
<dbReference type="InterPro" id="IPR008271">
    <property type="entry name" value="Ser/Thr_kinase_AS"/>
</dbReference>
<evidence type="ECO:0000313" key="21">
    <source>
        <dbReference type="EMBL" id="KAL1538805.1"/>
    </source>
</evidence>
<evidence type="ECO:0000256" key="15">
    <source>
        <dbReference type="ARBA" id="ARBA00047899"/>
    </source>
</evidence>
<evidence type="ECO:0000256" key="4">
    <source>
        <dbReference type="ARBA" id="ARBA00022679"/>
    </source>
</evidence>
<feature type="binding site" evidence="17">
    <location>
        <position position="540"/>
    </location>
    <ligand>
        <name>ATP</name>
        <dbReference type="ChEBI" id="CHEBI:30616"/>
    </ligand>
</feature>
<dbReference type="SMART" id="SM00220">
    <property type="entry name" value="S_TKc"/>
    <property type="match status" value="2"/>
</dbReference>
<evidence type="ECO:0000256" key="10">
    <source>
        <dbReference type="ARBA" id="ARBA00022840"/>
    </source>
</evidence>
<keyword evidence="6" id="KW-0732">Signal</keyword>
<gene>
    <name evidence="21" type="ORF">AAHA92_27505</name>
</gene>
<sequence length="1234" mass="138146">MYALGFGKCRERAFAEDLLFDHDEASSVRLHLGAEFEFDDGNNNRTMSLCCFSVAVLVLCFLVTIITGSSDPARIAGDVSINCGSDGTYAARSGREWLGDVRARVSSGLQLSGSSTVSTAVHNWASADPTPHQTARLSKYKFSYSFQVNAGQKIIRLHFNPSTYRGFKRLKDLFTVEACSFTLLSNFSASITAGALGVKTFAKDFCLDILENQQLNIVFSAESSPSLDTYAFINGIEIISVPASLSYFRGGDIGLQMVGQKPLVYVDNSIALEIVHRISVKQDLVSSADGSSDMFAMWLTTPKQKPGNIKNITWNQPVDVGFRYLVRLHFSDIQLNMAKTEGLNFKVLINEIVVSTDGDIVKVRDGSIPWYEDYVVLLNGHKQEGKRDLLICLQSNQDFVDMHGPLKGFEIIKLSNPDSSLAAPNPLPPAQDSPLSTFQPLFMILGRRNSTMTFAIAVISLVNIIVHLSLKSWGSWESSSSEEENKPSAGAARLLRRFLLDEIRLATRNFNNELLIGKGGFGRVYRGHIDKGQKAVAVKKLKPNSRQGAHEFLTEIETLSEIRHINVVSLIGYCNEHREMILVYEHMACGSLADHLYILPKDNSNYFSFTWKQRLNICIGVARGLEYLHTGCGIIHRDLKASNILLDENFVAKVSDFGLAKPEQRNKLQSHVSTKVKGTFGYVDPYYVTTSKLRRKSDTYSFGVVLLELLCGRRAVDSEVLMDEQILTKWAREKINKGEVDQIIASSLREEISPNSLKTFVGIAGRCLNDDPKNRPTMSEVVLQLEFALKHQESNQNLVLNEITSVSVDLRPSTSNDIIDVPRAAPPIITTTKRQNLTLPLEKQTSGKFDINREVTSGKKQWTRFTTVKLLRFRPWRAFRKRVKPSKKNELLFEESAVRSLQYDFARIRAATNDFSFANKVGQGGFGSVYKGMLSYGQEIAVKRLSSSSRQGNDEFVNELLILARLLHRNLVKLLGFCQEGNERLLIYEFVERLSLDLILFDPMKCSLDWDRRYKIILGTAMGLHYLHEGSELRIIHRDLKASNVLLDKDLNPKVADFGIARVIEADETSNTSRIVGTYGYMAPEYAMHGTCSVKSDVYSFGVLVLEILSGQRNKNYTNGEDLVNLTWKNWREGTAANMIDPRVRMGSTDSLDVMLRCMHVGLLCIQESPASRPTMGSVTVMLGASTNTLPTPSEPVAYMVSQEYRPTNTNYRQAEREASPSNIDMSETEFFPR</sequence>
<dbReference type="GO" id="GO:0016020">
    <property type="term" value="C:membrane"/>
    <property type="evidence" value="ECO:0007669"/>
    <property type="project" value="UniProtKB-SubCell"/>
</dbReference>
<feature type="binding site" evidence="17">
    <location>
        <position position="943"/>
    </location>
    <ligand>
        <name>ATP</name>
        <dbReference type="ChEBI" id="CHEBI:30616"/>
    </ligand>
</feature>
<evidence type="ECO:0000256" key="8">
    <source>
        <dbReference type="ARBA" id="ARBA00022741"/>
    </source>
</evidence>
<dbReference type="PANTHER" id="PTHR47973">
    <property type="entry name" value="CYSTEINE-RICH RECEPTOR-LIKE PROTEIN KINASE 3"/>
    <property type="match status" value="1"/>
</dbReference>
<dbReference type="InterPro" id="IPR000719">
    <property type="entry name" value="Prot_kinase_dom"/>
</dbReference>
<comment type="catalytic activity">
    <reaction evidence="15">
        <text>L-threonyl-[protein] + ATP = O-phospho-L-threonyl-[protein] + ADP + H(+)</text>
        <dbReference type="Rhea" id="RHEA:46608"/>
        <dbReference type="Rhea" id="RHEA-COMP:11060"/>
        <dbReference type="Rhea" id="RHEA-COMP:11605"/>
        <dbReference type="ChEBI" id="CHEBI:15378"/>
        <dbReference type="ChEBI" id="CHEBI:30013"/>
        <dbReference type="ChEBI" id="CHEBI:30616"/>
        <dbReference type="ChEBI" id="CHEBI:61977"/>
        <dbReference type="ChEBI" id="CHEBI:456216"/>
        <dbReference type="EC" id="2.7.11.1"/>
    </reaction>
</comment>
<feature type="region of interest" description="Disordered" evidence="18">
    <location>
        <begin position="1211"/>
        <end position="1234"/>
    </location>
</feature>
<evidence type="ECO:0000256" key="2">
    <source>
        <dbReference type="ARBA" id="ARBA00012513"/>
    </source>
</evidence>
<name>A0ABD1G4Y2_SALDI</name>
<evidence type="ECO:0000313" key="22">
    <source>
        <dbReference type="Proteomes" id="UP001567538"/>
    </source>
</evidence>
<dbReference type="EC" id="2.7.11.1" evidence="2"/>
<dbReference type="GO" id="GO:0004674">
    <property type="term" value="F:protein serine/threonine kinase activity"/>
    <property type="evidence" value="ECO:0007669"/>
    <property type="project" value="UniProtKB-KW"/>
</dbReference>
<dbReference type="Gene3D" id="3.30.200.20">
    <property type="entry name" value="Phosphorylase Kinase, domain 1"/>
    <property type="match status" value="2"/>
</dbReference>
<organism evidence="21 22">
    <name type="scientific">Salvia divinorum</name>
    <name type="common">Maria pastora</name>
    <name type="synonym">Diviner's sage</name>
    <dbReference type="NCBI Taxonomy" id="28513"/>
    <lineage>
        <taxon>Eukaryota</taxon>
        <taxon>Viridiplantae</taxon>
        <taxon>Streptophyta</taxon>
        <taxon>Embryophyta</taxon>
        <taxon>Tracheophyta</taxon>
        <taxon>Spermatophyta</taxon>
        <taxon>Magnoliopsida</taxon>
        <taxon>eudicotyledons</taxon>
        <taxon>Gunneridae</taxon>
        <taxon>Pentapetalae</taxon>
        <taxon>asterids</taxon>
        <taxon>lamiids</taxon>
        <taxon>Lamiales</taxon>
        <taxon>Lamiaceae</taxon>
        <taxon>Nepetoideae</taxon>
        <taxon>Mentheae</taxon>
        <taxon>Salviinae</taxon>
        <taxon>Salvia</taxon>
        <taxon>Salvia subgen. Calosphace</taxon>
    </lineage>
</organism>
<evidence type="ECO:0000256" key="1">
    <source>
        <dbReference type="ARBA" id="ARBA00004479"/>
    </source>
</evidence>
<dbReference type="FunFam" id="1.10.510.10:FF:000287">
    <property type="entry name" value="probable LRR receptor-like serine/threonine-protein kinase RKF3"/>
    <property type="match status" value="1"/>
</dbReference>
<keyword evidence="8 17" id="KW-0547">Nucleotide-binding</keyword>
<evidence type="ECO:0000256" key="14">
    <source>
        <dbReference type="ARBA" id="ARBA00023180"/>
    </source>
</evidence>
<evidence type="ECO:0000259" key="20">
    <source>
        <dbReference type="PROSITE" id="PS50011"/>
    </source>
</evidence>
<keyword evidence="14" id="KW-0325">Glycoprotein</keyword>
<evidence type="ECO:0000256" key="19">
    <source>
        <dbReference type="SAM" id="Phobius"/>
    </source>
</evidence>
<keyword evidence="12 19" id="KW-0472">Membrane</keyword>
<dbReference type="PROSITE" id="PS00108">
    <property type="entry name" value="PROTEIN_KINASE_ST"/>
    <property type="match status" value="2"/>
</dbReference>
<feature type="domain" description="Protein kinase" evidence="20">
    <location>
        <begin position="510"/>
        <end position="788"/>
    </location>
</feature>
<dbReference type="InterPro" id="IPR017441">
    <property type="entry name" value="Protein_kinase_ATP_BS"/>
</dbReference>
<dbReference type="FunFam" id="1.10.510.10:FF:000129">
    <property type="entry name" value="cysteine-rich receptor-like protein kinase 10"/>
    <property type="match status" value="1"/>
</dbReference>
<comment type="subcellular location">
    <subcellularLocation>
        <location evidence="1">Membrane</location>
        <topology evidence="1">Single-pass type I membrane protein</topology>
    </subcellularLocation>
</comment>
<keyword evidence="7" id="KW-0677">Repeat</keyword>
<dbReference type="CDD" id="cd00838">
    <property type="entry name" value="MPP_superfamily"/>
    <property type="match status" value="1"/>
</dbReference>
<evidence type="ECO:0000256" key="7">
    <source>
        <dbReference type="ARBA" id="ARBA00022737"/>
    </source>
</evidence>
<comment type="catalytic activity">
    <reaction evidence="16">
        <text>L-seryl-[protein] + ATP = O-phospho-L-seryl-[protein] + ADP + H(+)</text>
        <dbReference type="Rhea" id="RHEA:17989"/>
        <dbReference type="Rhea" id="RHEA-COMP:9863"/>
        <dbReference type="Rhea" id="RHEA-COMP:11604"/>
        <dbReference type="ChEBI" id="CHEBI:15378"/>
        <dbReference type="ChEBI" id="CHEBI:29999"/>
        <dbReference type="ChEBI" id="CHEBI:30616"/>
        <dbReference type="ChEBI" id="CHEBI:83421"/>
        <dbReference type="ChEBI" id="CHEBI:456216"/>
        <dbReference type="EC" id="2.7.11.1"/>
    </reaction>
</comment>
<keyword evidence="4 21" id="KW-0808">Transferase</keyword>
<evidence type="ECO:0000256" key="18">
    <source>
        <dbReference type="SAM" id="MobiDB-lite"/>
    </source>
</evidence>
<dbReference type="FunFam" id="3.30.200.20:FF:000142">
    <property type="entry name" value="Cysteine-rich receptor-like protein kinase 10"/>
    <property type="match status" value="1"/>
</dbReference>
<dbReference type="AlphaFoldDB" id="A0ABD1G4Y2"/>
<dbReference type="SUPFAM" id="SSF56112">
    <property type="entry name" value="Protein kinase-like (PK-like)"/>
    <property type="match status" value="2"/>
</dbReference>
<dbReference type="InterPro" id="IPR001245">
    <property type="entry name" value="Ser-Thr/Tyr_kinase_cat_dom"/>
</dbReference>
<dbReference type="InterPro" id="IPR052059">
    <property type="entry name" value="CR_Ser/Thr_kinase"/>
</dbReference>
<evidence type="ECO:0000256" key="3">
    <source>
        <dbReference type="ARBA" id="ARBA00022527"/>
    </source>
</evidence>
<dbReference type="PROSITE" id="PS50011">
    <property type="entry name" value="PROTEIN_KINASE_DOM"/>
    <property type="match status" value="2"/>
</dbReference>
<dbReference type="PROSITE" id="PS00107">
    <property type="entry name" value="PROTEIN_KINASE_ATP"/>
    <property type="match status" value="2"/>
</dbReference>
<dbReference type="Proteomes" id="UP001567538">
    <property type="component" value="Unassembled WGS sequence"/>
</dbReference>
<dbReference type="Pfam" id="PF07714">
    <property type="entry name" value="PK_Tyr_Ser-Thr"/>
    <property type="match status" value="2"/>
</dbReference>
<keyword evidence="13" id="KW-0675">Receptor</keyword>
<comment type="caution">
    <text evidence="21">The sequence shown here is derived from an EMBL/GenBank/DDBJ whole genome shotgun (WGS) entry which is preliminary data.</text>
</comment>
<evidence type="ECO:0000256" key="12">
    <source>
        <dbReference type="ARBA" id="ARBA00023136"/>
    </source>
</evidence>
<reference evidence="21 22" key="1">
    <citation type="submission" date="2024-06" db="EMBL/GenBank/DDBJ databases">
        <title>A chromosome level genome sequence of Diviner's sage (Salvia divinorum).</title>
        <authorList>
            <person name="Ford S.A."/>
            <person name="Ro D.-K."/>
            <person name="Ness R.W."/>
            <person name="Phillips M.A."/>
        </authorList>
    </citation>
    <scope>NUCLEOTIDE SEQUENCE [LARGE SCALE GENOMIC DNA]</scope>
    <source>
        <strain evidence="21">SAF-2024a</strain>
        <tissue evidence="21">Leaf</tissue>
    </source>
</reference>